<feature type="transmembrane region" description="Helical" evidence="1">
    <location>
        <begin position="315"/>
        <end position="337"/>
    </location>
</feature>
<evidence type="ECO:0000313" key="3">
    <source>
        <dbReference type="Proteomes" id="UP001155241"/>
    </source>
</evidence>
<keyword evidence="1" id="KW-1133">Transmembrane helix</keyword>
<proteinExistence type="predicted"/>
<dbReference type="Gene3D" id="3.30.420.40">
    <property type="match status" value="2"/>
</dbReference>
<dbReference type="RefSeq" id="WP_252855701.1">
    <property type="nucleotide sequence ID" value="NZ_JAMXLR010000092.1"/>
</dbReference>
<accession>A0A9X2JJ83</accession>
<evidence type="ECO:0000313" key="2">
    <source>
        <dbReference type="EMBL" id="MCO6047591.1"/>
    </source>
</evidence>
<dbReference type="InterPro" id="IPR050696">
    <property type="entry name" value="FtsA/MreB"/>
</dbReference>
<evidence type="ECO:0000256" key="1">
    <source>
        <dbReference type="SAM" id="Phobius"/>
    </source>
</evidence>
<dbReference type="AlphaFoldDB" id="A0A9X2JJ83"/>
<name>A0A9X2JJ83_9BACT</name>
<dbReference type="EMBL" id="JAMXLR010000092">
    <property type="protein sequence ID" value="MCO6047591.1"/>
    <property type="molecule type" value="Genomic_DNA"/>
</dbReference>
<dbReference type="Proteomes" id="UP001155241">
    <property type="component" value="Unassembled WGS sequence"/>
</dbReference>
<dbReference type="Gene3D" id="3.30.1490.300">
    <property type="match status" value="1"/>
</dbReference>
<reference evidence="2" key="1">
    <citation type="submission" date="2022-06" db="EMBL/GenBank/DDBJ databases">
        <title>Aeoliella straminimaris, a novel planctomycete from sediments.</title>
        <authorList>
            <person name="Vitorino I.R."/>
            <person name="Lage O.M."/>
        </authorList>
    </citation>
    <scope>NUCLEOTIDE SEQUENCE</scope>
    <source>
        <strain evidence="2">ICT_H6.2</strain>
    </source>
</reference>
<keyword evidence="1" id="KW-0812">Transmembrane</keyword>
<dbReference type="PANTHER" id="PTHR32432:SF3">
    <property type="entry name" value="ETHANOLAMINE UTILIZATION PROTEIN EUTJ"/>
    <property type="match status" value="1"/>
</dbReference>
<gene>
    <name evidence="2" type="ORF">NG895_27110</name>
</gene>
<keyword evidence="3" id="KW-1185">Reference proteome</keyword>
<protein>
    <recommendedName>
        <fullName evidence="4">Competence protein A</fullName>
    </recommendedName>
</protein>
<dbReference type="PANTHER" id="PTHR32432">
    <property type="entry name" value="CELL DIVISION PROTEIN FTSA-RELATED"/>
    <property type="match status" value="1"/>
</dbReference>
<keyword evidence="1" id="KW-0472">Membrane</keyword>
<evidence type="ECO:0008006" key="4">
    <source>
        <dbReference type="Google" id="ProtNLM"/>
    </source>
</evidence>
<sequence>MSDLLVIDWDSTHVRALVGSRSGSILRASKAAMAPIEGEATAANIADALRPLVSRLHSGRSKVLVVLGGRDVQSRLLRVPPVPKAELPDVVRLRASTEFPRIDDSATIDYLPLDSDGDETATVFAARISPNTLVAARNVCTHLHLTPESIVMRGCGIQRLANHELTDLSQGVHLIVALRGGDLDLVGSSAGQTVAVRSVSVPGEDDIEVRAQAAAREMRRTIAAISSEQGSRDMQSLVWIVGSEQDAQIAERCGRDLSRRITQIDIRSLGESSDAWPAEAAGFAGMLGSGYAMSSRDLPIDFLAPRKPPEKKTPVATLALAGVLAALVIVGGGWMAYSNVAKIQKEAKAAEQEQKDLEADLEQLAPDLKQAAEVEQWLATDVNWLDELDRLATTIRPHALDAHDDYDPEGDILLDSIVAKQAPARNGRGGNLTISGGARNENRVKEIEHQLRDDEHQVNPGLLDMDDDEKTFVWSFRDEIVVTPSVEERR</sequence>
<organism evidence="2 3">
    <name type="scientific">Aeoliella straminimaris</name>
    <dbReference type="NCBI Taxonomy" id="2954799"/>
    <lineage>
        <taxon>Bacteria</taxon>
        <taxon>Pseudomonadati</taxon>
        <taxon>Planctomycetota</taxon>
        <taxon>Planctomycetia</taxon>
        <taxon>Pirellulales</taxon>
        <taxon>Lacipirellulaceae</taxon>
        <taxon>Aeoliella</taxon>
    </lineage>
</organism>
<comment type="caution">
    <text evidence="2">The sequence shown here is derived from an EMBL/GenBank/DDBJ whole genome shotgun (WGS) entry which is preliminary data.</text>
</comment>